<dbReference type="GeneID" id="8437331"/>
<evidence type="ECO:0000256" key="1">
    <source>
        <dbReference type="SAM" id="MobiDB-lite"/>
    </source>
</evidence>
<dbReference type="RefSeq" id="XP_002583837.1">
    <property type="nucleotide sequence ID" value="XM_002583791.1"/>
</dbReference>
<dbReference type="VEuPathDB" id="FungiDB:UREG_06804"/>
<evidence type="ECO:0000313" key="2">
    <source>
        <dbReference type="EMBL" id="EEP81939.1"/>
    </source>
</evidence>
<feature type="compositionally biased region" description="Polar residues" evidence="1">
    <location>
        <begin position="55"/>
        <end position="75"/>
    </location>
</feature>
<sequence length="110" mass="10887">MEVLWGSASKKVQNEILKVCDDSDVKKALNAYSKSCSESGNKVALIEIPSTLTTMSATGSPTGSSIPVETTASGTASGGAPTETGNAGSSLKSKSFAVAAIAAMVGAAAM</sequence>
<proteinExistence type="predicted"/>
<evidence type="ECO:0000313" key="3">
    <source>
        <dbReference type="Proteomes" id="UP000002058"/>
    </source>
</evidence>
<keyword evidence="3" id="KW-1185">Reference proteome</keyword>
<dbReference type="Proteomes" id="UP000002058">
    <property type="component" value="Unassembled WGS sequence"/>
</dbReference>
<dbReference type="OMA" id="DSKAICG"/>
<protein>
    <submittedName>
        <fullName evidence="2">Uncharacterized protein</fullName>
    </submittedName>
</protein>
<organism evidence="2 3">
    <name type="scientific">Uncinocarpus reesii (strain UAMH 1704)</name>
    <dbReference type="NCBI Taxonomy" id="336963"/>
    <lineage>
        <taxon>Eukaryota</taxon>
        <taxon>Fungi</taxon>
        <taxon>Dikarya</taxon>
        <taxon>Ascomycota</taxon>
        <taxon>Pezizomycotina</taxon>
        <taxon>Eurotiomycetes</taxon>
        <taxon>Eurotiomycetidae</taxon>
        <taxon>Onygenales</taxon>
        <taxon>Onygenaceae</taxon>
        <taxon>Uncinocarpus</taxon>
    </lineage>
</organism>
<dbReference type="InParanoid" id="C4JW62"/>
<dbReference type="AlphaFoldDB" id="C4JW62"/>
<name>C4JW62_UNCRE</name>
<feature type="region of interest" description="Disordered" evidence="1">
    <location>
        <begin position="55"/>
        <end position="90"/>
    </location>
</feature>
<dbReference type="OrthoDB" id="4776947at2759"/>
<reference evidence="3" key="1">
    <citation type="journal article" date="2009" name="Genome Res.">
        <title>Comparative genomic analyses of the human fungal pathogens Coccidioides and their relatives.</title>
        <authorList>
            <person name="Sharpton T.J."/>
            <person name="Stajich J.E."/>
            <person name="Rounsley S.D."/>
            <person name="Gardner M.J."/>
            <person name="Wortman J.R."/>
            <person name="Jordar V.S."/>
            <person name="Maiti R."/>
            <person name="Kodira C.D."/>
            <person name="Neafsey D.E."/>
            <person name="Zeng Q."/>
            <person name="Hung C.-Y."/>
            <person name="McMahan C."/>
            <person name="Muszewska A."/>
            <person name="Grynberg M."/>
            <person name="Mandel M.A."/>
            <person name="Kellner E.M."/>
            <person name="Barker B.M."/>
            <person name="Galgiani J.N."/>
            <person name="Orbach M.J."/>
            <person name="Kirkland T.N."/>
            <person name="Cole G.T."/>
            <person name="Henn M.R."/>
            <person name="Birren B.W."/>
            <person name="Taylor J.W."/>
        </authorList>
    </citation>
    <scope>NUCLEOTIDE SEQUENCE [LARGE SCALE GENOMIC DNA]</scope>
    <source>
        <strain evidence="3">UAMH 1704</strain>
    </source>
</reference>
<dbReference type="EMBL" id="CH476618">
    <property type="protein sequence ID" value="EEP81939.1"/>
    <property type="molecule type" value="Genomic_DNA"/>
</dbReference>
<accession>C4JW62</accession>
<dbReference type="KEGG" id="ure:UREG_06804"/>
<gene>
    <name evidence="2" type="ORF">UREG_06804</name>
</gene>
<dbReference type="HOGENOM" id="CLU_110345_1_2_1"/>
<dbReference type="eggNOG" id="ENOG502S1X2">
    <property type="taxonomic scope" value="Eukaryota"/>
</dbReference>